<feature type="chain" id="PRO_5038553718" description="DUF4352 domain-containing protein" evidence="1">
    <location>
        <begin position="26"/>
        <end position="179"/>
    </location>
</feature>
<protein>
    <recommendedName>
        <fullName evidence="4">DUF4352 domain-containing protein</fullName>
    </recommendedName>
</protein>
<evidence type="ECO:0000256" key="1">
    <source>
        <dbReference type="SAM" id="SignalP"/>
    </source>
</evidence>
<evidence type="ECO:0000313" key="2">
    <source>
        <dbReference type="EMBL" id="RYP82624.1"/>
    </source>
</evidence>
<reference evidence="2 3" key="1">
    <citation type="submission" date="2019-01" db="EMBL/GenBank/DDBJ databases">
        <title>Nocardioides guangzhouensis sp. nov., an actinobacterium isolated from soil.</title>
        <authorList>
            <person name="Fu Y."/>
            <person name="Cai Y."/>
            <person name="Lin Z."/>
            <person name="Chen P."/>
        </authorList>
    </citation>
    <scope>NUCLEOTIDE SEQUENCE [LARGE SCALE GENOMIC DNA]</scope>
    <source>
        <strain evidence="2 3">130</strain>
    </source>
</reference>
<dbReference type="EMBL" id="SDKM01000044">
    <property type="protein sequence ID" value="RYP82624.1"/>
    <property type="molecule type" value="Genomic_DNA"/>
</dbReference>
<dbReference type="InterPro" id="IPR022121">
    <property type="entry name" value="Peptidase_M73_camelysin"/>
</dbReference>
<proteinExistence type="predicted"/>
<accession>A0A4Q4Z6N8</accession>
<organism evidence="2 3">
    <name type="scientific">Nocardioides guangzhouensis</name>
    <dbReference type="NCBI Taxonomy" id="2497878"/>
    <lineage>
        <taxon>Bacteria</taxon>
        <taxon>Bacillati</taxon>
        <taxon>Actinomycetota</taxon>
        <taxon>Actinomycetes</taxon>
        <taxon>Propionibacteriales</taxon>
        <taxon>Nocardioidaceae</taxon>
        <taxon>Nocardioides</taxon>
    </lineage>
</organism>
<feature type="signal peptide" evidence="1">
    <location>
        <begin position="1"/>
        <end position="25"/>
    </location>
</feature>
<name>A0A4Q4Z6N8_9ACTN</name>
<sequence length="179" mass="18276">MKTTDNRRRKVLVPLATLLAATAVAIGSGATFTSTSNSASAVTAGDLVHSNDRADLTMDVANIKPGDSVAGTVTIENTGTIDSTLTLQETADSSTFQAGALHLEVTQGATTVYDGDFAAADDAGVMDLGALDIGDSTTLKFTVSMPSNASDANQGATASASYQWVSTQVEPSSTTLAWH</sequence>
<dbReference type="Proteomes" id="UP000295198">
    <property type="component" value="Unassembled WGS sequence"/>
</dbReference>
<dbReference type="Pfam" id="PF12389">
    <property type="entry name" value="Peptidase_M73"/>
    <property type="match status" value="1"/>
</dbReference>
<dbReference type="OrthoDB" id="3784946at2"/>
<dbReference type="AlphaFoldDB" id="A0A4Q4Z6N8"/>
<comment type="caution">
    <text evidence="2">The sequence shown here is derived from an EMBL/GenBank/DDBJ whole genome shotgun (WGS) entry which is preliminary data.</text>
</comment>
<evidence type="ECO:0008006" key="4">
    <source>
        <dbReference type="Google" id="ProtNLM"/>
    </source>
</evidence>
<keyword evidence="3" id="KW-1185">Reference proteome</keyword>
<dbReference type="RefSeq" id="WP_134720497.1">
    <property type="nucleotide sequence ID" value="NZ_SDKM01000044.1"/>
</dbReference>
<keyword evidence="1" id="KW-0732">Signal</keyword>
<evidence type="ECO:0000313" key="3">
    <source>
        <dbReference type="Proteomes" id="UP000295198"/>
    </source>
</evidence>
<gene>
    <name evidence="2" type="ORF">EKO23_21295</name>
</gene>